<dbReference type="Proteomes" id="UP000181898">
    <property type="component" value="Chromosome"/>
</dbReference>
<keyword evidence="1" id="KW-0472">Membrane</keyword>
<evidence type="ECO:0000259" key="2">
    <source>
        <dbReference type="Pfam" id="PF08239"/>
    </source>
</evidence>
<dbReference type="Gene3D" id="2.30.30.40">
    <property type="entry name" value="SH3 Domains"/>
    <property type="match status" value="1"/>
</dbReference>
<dbReference type="InterPro" id="IPR003646">
    <property type="entry name" value="SH3-like_bac-type"/>
</dbReference>
<dbReference type="KEGG" id="ten:LPB136_11245"/>
<organism evidence="3 4">
    <name type="scientific">Tenacibaculum todarodis</name>
    <dbReference type="NCBI Taxonomy" id="1850252"/>
    <lineage>
        <taxon>Bacteria</taxon>
        <taxon>Pseudomonadati</taxon>
        <taxon>Bacteroidota</taxon>
        <taxon>Flavobacteriia</taxon>
        <taxon>Flavobacteriales</taxon>
        <taxon>Flavobacteriaceae</taxon>
        <taxon>Tenacibaculum</taxon>
    </lineage>
</organism>
<evidence type="ECO:0000313" key="3">
    <source>
        <dbReference type="EMBL" id="APG65904.1"/>
    </source>
</evidence>
<keyword evidence="4" id="KW-1185">Reference proteome</keyword>
<dbReference type="Pfam" id="PF08239">
    <property type="entry name" value="SH3_3"/>
    <property type="match status" value="1"/>
</dbReference>
<protein>
    <recommendedName>
        <fullName evidence="2">SH3b domain-containing protein</fullName>
    </recommendedName>
</protein>
<gene>
    <name evidence="3" type="ORF">LPB136_11245</name>
</gene>
<dbReference type="RefSeq" id="WP_072556428.1">
    <property type="nucleotide sequence ID" value="NZ_CP018155.1"/>
</dbReference>
<reference evidence="3 4" key="1">
    <citation type="submission" date="2016-11" db="EMBL/GenBank/DDBJ databases">
        <title>Tenacibaculum sp. LPB0136, isolated from marine environment.</title>
        <authorList>
            <person name="Kim E."/>
            <person name="Yi H."/>
        </authorList>
    </citation>
    <scope>NUCLEOTIDE SEQUENCE [LARGE SCALE GENOMIC DNA]</scope>
    <source>
        <strain evidence="3 4">LPB0136</strain>
    </source>
</reference>
<accession>A0A1L3JLD7</accession>
<dbReference type="AlphaFoldDB" id="A0A1L3JLD7"/>
<proteinExistence type="predicted"/>
<dbReference type="OrthoDB" id="770076at2"/>
<sequence>MKKESSQELKYQSLSKGLGITGLVLGIVTLLVSFIPCFGLFTIFFGIIAISISLIGLVITLKHNHEKGLIVGALITSLLGCGIAYSQYAAMNALGDELIKEANKTIVENGGEPIDFKKKETKPVSTVIVDDERKAKIKKVNYFSDNSSVTGENGISYNLKVKKVEVARRKMYESEGINYVSRYDNIYITISAFHVEEAFMLFSNGELKETVNIKGYLLKSSRSDGDGYGKYCSDSFIFYPELNTQTTKKSRIADFTGANCGMGEEVNNRVKNERIKAVKASGILSNEDIKPIEKVSKIVNVEAPKTALVEEVSEEKIEVNKIYNITVDNLRVRTSPDLDAEKIENLPLDTKVEFLNQKSEQKITVTIKGKEIDEYWYKVKTPSGNVGWIHGCCFDKN</sequence>
<name>A0A1L3JLD7_9FLAO</name>
<evidence type="ECO:0000256" key="1">
    <source>
        <dbReference type="SAM" id="Phobius"/>
    </source>
</evidence>
<keyword evidence="1" id="KW-1133">Transmembrane helix</keyword>
<dbReference type="STRING" id="1850252.LPB136_11245"/>
<feature type="transmembrane region" description="Helical" evidence="1">
    <location>
        <begin position="41"/>
        <end position="61"/>
    </location>
</feature>
<dbReference type="EMBL" id="CP018155">
    <property type="protein sequence ID" value="APG65904.1"/>
    <property type="molecule type" value="Genomic_DNA"/>
</dbReference>
<feature type="transmembrane region" description="Helical" evidence="1">
    <location>
        <begin position="68"/>
        <end position="88"/>
    </location>
</feature>
<feature type="domain" description="SH3b" evidence="2">
    <location>
        <begin position="328"/>
        <end position="390"/>
    </location>
</feature>
<feature type="transmembrane region" description="Helical" evidence="1">
    <location>
        <begin position="18"/>
        <end position="35"/>
    </location>
</feature>
<keyword evidence="1" id="KW-0812">Transmembrane</keyword>
<evidence type="ECO:0000313" key="4">
    <source>
        <dbReference type="Proteomes" id="UP000181898"/>
    </source>
</evidence>